<dbReference type="Gene3D" id="3.40.50.11440">
    <property type="match status" value="1"/>
</dbReference>
<dbReference type="AlphaFoldDB" id="A0A644TMR9"/>
<gene>
    <name evidence="3" type="primary">larA_3</name>
    <name evidence="3" type="ORF">SDC9_13663</name>
</gene>
<dbReference type="Pfam" id="PF21113">
    <property type="entry name" value="LarA_C"/>
    <property type="match status" value="1"/>
</dbReference>
<evidence type="ECO:0000259" key="2">
    <source>
        <dbReference type="Pfam" id="PF21113"/>
    </source>
</evidence>
<dbReference type="Pfam" id="PF09861">
    <property type="entry name" value="Lar_N"/>
    <property type="match status" value="1"/>
</dbReference>
<dbReference type="InterPro" id="IPR048520">
    <property type="entry name" value="LarA_C"/>
</dbReference>
<dbReference type="InterPro" id="IPR018657">
    <property type="entry name" value="LarA-like_N"/>
</dbReference>
<dbReference type="InterPro" id="IPR043166">
    <property type="entry name" value="LarA-like_C"/>
</dbReference>
<feature type="domain" description="LarA-like N-terminal" evidence="1">
    <location>
        <begin position="10"/>
        <end position="208"/>
    </location>
</feature>
<dbReference type="PANTHER" id="PTHR33171">
    <property type="entry name" value="LAR_N DOMAIN-CONTAINING PROTEIN"/>
    <property type="match status" value="1"/>
</dbReference>
<name>A0A644TMR9_9ZZZZ</name>
<reference evidence="3" key="1">
    <citation type="submission" date="2019-08" db="EMBL/GenBank/DDBJ databases">
        <authorList>
            <person name="Kucharzyk K."/>
            <person name="Murdoch R.W."/>
            <person name="Higgins S."/>
            <person name="Loffler F."/>
        </authorList>
    </citation>
    <scope>NUCLEOTIDE SEQUENCE</scope>
</reference>
<evidence type="ECO:0000313" key="3">
    <source>
        <dbReference type="EMBL" id="MPL67959.1"/>
    </source>
</evidence>
<dbReference type="EMBL" id="VSSQ01000039">
    <property type="protein sequence ID" value="MPL67959.1"/>
    <property type="molecule type" value="Genomic_DNA"/>
</dbReference>
<dbReference type="PANTHER" id="PTHR33171:SF17">
    <property type="entry name" value="LARA-LIKE N-TERMINAL DOMAIN-CONTAINING PROTEIN"/>
    <property type="match status" value="1"/>
</dbReference>
<organism evidence="3">
    <name type="scientific">bioreactor metagenome</name>
    <dbReference type="NCBI Taxonomy" id="1076179"/>
    <lineage>
        <taxon>unclassified sequences</taxon>
        <taxon>metagenomes</taxon>
        <taxon>ecological metagenomes</taxon>
    </lineage>
</organism>
<evidence type="ECO:0000259" key="1">
    <source>
        <dbReference type="Pfam" id="PF09861"/>
    </source>
</evidence>
<sequence length="432" mass="47703">MADKIFEFAYGKQTIKVALPEKQVINEIEGRPAVEIQDVPAAVLEALHNPIASPPLRDVVQSGDKVAIIVSDITRAWTKFDHFLPTLLDELNAAGIPDSDLFIVISLGAHRPHTDEENVIVCGQEVCHRVAIFQHDAFDQDNLVDIGTTTRGVHALINRRIAEADKVILTGGIAYHMMAGFGGGRKAIMPGVSSFKSIQGNHLFCMHEEVGKGLNENCQSGRLVGNEMNEDMTEIAAFSKPDFLLNAVFTPEGKFAKFVAGHWYKAWEVGCREVEKIYGILIKEQTDLVMASAGGFPKDINLYQGSKTMDNSFIALKPGGVAILFMECPDIYEPPDFSDWFKYRDHLEFEVALRKEFTIPGYIALKLAIMATKITLIVVTEPENLEFIRKTGMMAVASYQEALAVAREKLGRDDYTITVMTHGGSTVPILEG</sequence>
<dbReference type="GO" id="GO:0050043">
    <property type="term" value="F:lactate racemase activity"/>
    <property type="evidence" value="ECO:0007669"/>
    <property type="project" value="UniProtKB-EC"/>
</dbReference>
<dbReference type="EC" id="5.1.2.1" evidence="3"/>
<comment type="caution">
    <text evidence="3">The sequence shown here is derived from an EMBL/GenBank/DDBJ whole genome shotgun (WGS) entry which is preliminary data.</text>
</comment>
<protein>
    <submittedName>
        <fullName evidence="3">Lactate racemase</fullName>
        <ecNumber evidence="3">5.1.2.1</ecNumber>
    </submittedName>
</protein>
<accession>A0A644TMR9</accession>
<proteinExistence type="predicted"/>
<dbReference type="Gene3D" id="3.90.226.30">
    <property type="match status" value="1"/>
</dbReference>
<feature type="domain" description="Lactate racemase C-terminal" evidence="2">
    <location>
        <begin position="284"/>
        <end position="425"/>
    </location>
</feature>
<dbReference type="InterPro" id="IPR047926">
    <property type="entry name" value="Ni_dep_LarA"/>
</dbReference>
<dbReference type="NCBIfam" id="NF033504">
    <property type="entry name" value="Ni_dep_LarA"/>
    <property type="match status" value="1"/>
</dbReference>
<keyword evidence="3" id="KW-0413">Isomerase</keyword>
<dbReference type="InterPro" id="IPR048068">
    <property type="entry name" value="LarA-like"/>
</dbReference>